<dbReference type="InterPro" id="IPR029063">
    <property type="entry name" value="SAM-dependent_MTases_sf"/>
</dbReference>
<evidence type="ECO:0000259" key="4">
    <source>
        <dbReference type="Pfam" id="PF13649"/>
    </source>
</evidence>
<gene>
    <name evidence="5" type="ORF">MNAB215_4603</name>
</gene>
<keyword evidence="3" id="KW-0949">S-adenosyl-L-methionine</keyword>
<sequence length="208" mass="22916">MSEAQQSWEEHYGQRDRVWSGRVNVRLAELVEPMTPGRALDLGCGEGADAMWLAEHGWHVTAVDISQTALDRAAADAMARNLADRIDLQRHDLNESFPGGVFKLVSAQFLHSTVPLDRARLLRRAADAVAPGGTLVVVDHGAAPPWASKLDHHHHHHEFPTADEVVLSLNLDNSQWDRARVAAVERDAVGPTGQQAVLTDNVMVLQRR</sequence>
<dbReference type="PANTHER" id="PTHR43464">
    <property type="entry name" value="METHYLTRANSFERASE"/>
    <property type="match status" value="1"/>
</dbReference>
<evidence type="ECO:0000256" key="1">
    <source>
        <dbReference type="ARBA" id="ARBA00022603"/>
    </source>
</evidence>
<keyword evidence="1 5" id="KW-0489">Methyltransferase</keyword>
<evidence type="ECO:0000256" key="3">
    <source>
        <dbReference type="ARBA" id="ARBA00022691"/>
    </source>
</evidence>
<evidence type="ECO:0000313" key="6">
    <source>
        <dbReference type="Proteomes" id="UP000240424"/>
    </source>
</evidence>
<keyword evidence="6" id="KW-1185">Reference proteome</keyword>
<dbReference type="RefSeq" id="WP_077082252.1">
    <property type="nucleotide sequence ID" value="NZ_FUEZ01000004.1"/>
</dbReference>
<proteinExistence type="predicted"/>
<dbReference type="GO" id="GO:0032259">
    <property type="term" value="P:methylation"/>
    <property type="evidence" value="ECO:0007669"/>
    <property type="project" value="UniProtKB-KW"/>
</dbReference>
<dbReference type="InterPro" id="IPR041698">
    <property type="entry name" value="Methyltransf_25"/>
</dbReference>
<dbReference type="Gene3D" id="3.40.50.150">
    <property type="entry name" value="Vaccinia Virus protein VP39"/>
    <property type="match status" value="1"/>
</dbReference>
<dbReference type="Proteomes" id="UP000240424">
    <property type="component" value="Unassembled WGS sequence"/>
</dbReference>
<dbReference type="STRING" id="1841861.GCA_900157365_02923"/>
<keyword evidence="2 5" id="KW-0808">Transferase</keyword>
<dbReference type="PANTHER" id="PTHR43464:SF19">
    <property type="entry name" value="UBIQUINONE BIOSYNTHESIS O-METHYLTRANSFERASE, MITOCHONDRIAL"/>
    <property type="match status" value="1"/>
</dbReference>
<feature type="domain" description="Methyltransferase" evidence="4">
    <location>
        <begin position="40"/>
        <end position="133"/>
    </location>
</feature>
<organism evidence="5 6">
    <name type="scientific">Mycobacterium numidiamassiliense</name>
    <dbReference type="NCBI Taxonomy" id="1841861"/>
    <lineage>
        <taxon>Bacteria</taxon>
        <taxon>Bacillati</taxon>
        <taxon>Actinomycetota</taxon>
        <taxon>Actinomycetes</taxon>
        <taxon>Mycobacteriales</taxon>
        <taxon>Mycobacteriaceae</taxon>
        <taxon>Mycobacterium</taxon>
    </lineage>
</organism>
<dbReference type="OrthoDB" id="9786503at2"/>
<dbReference type="Pfam" id="PF13649">
    <property type="entry name" value="Methyltransf_25"/>
    <property type="match status" value="1"/>
</dbReference>
<dbReference type="EMBL" id="FUEZ01000004">
    <property type="protein sequence ID" value="SPM42383.1"/>
    <property type="molecule type" value="Genomic_DNA"/>
</dbReference>
<dbReference type="SUPFAM" id="SSF53335">
    <property type="entry name" value="S-adenosyl-L-methionine-dependent methyltransferases"/>
    <property type="match status" value="1"/>
</dbReference>
<protein>
    <submittedName>
        <fullName evidence="5">SAM-dependent methyltransferase</fullName>
    </submittedName>
</protein>
<reference evidence="5 6" key="1">
    <citation type="submission" date="2017-01" db="EMBL/GenBank/DDBJ databases">
        <authorList>
            <consortium name="Urmite Genomes"/>
        </authorList>
    </citation>
    <scope>NUCLEOTIDE SEQUENCE [LARGE SCALE GENOMIC DNA]</scope>
    <source>
        <strain evidence="5 6">AB215</strain>
    </source>
</reference>
<dbReference type="GO" id="GO:0008168">
    <property type="term" value="F:methyltransferase activity"/>
    <property type="evidence" value="ECO:0007669"/>
    <property type="project" value="UniProtKB-KW"/>
</dbReference>
<dbReference type="CDD" id="cd02440">
    <property type="entry name" value="AdoMet_MTases"/>
    <property type="match status" value="1"/>
</dbReference>
<accession>A0A2U3PF89</accession>
<dbReference type="AlphaFoldDB" id="A0A2U3PF89"/>
<evidence type="ECO:0000256" key="2">
    <source>
        <dbReference type="ARBA" id="ARBA00022679"/>
    </source>
</evidence>
<name>A0A2U3PF89_9MYCO</name>
<evidence type="ECO:0000313" key="5">
    <source>
        <dbReference type="EMBL" id="SPM42383.1"/>
    </source>
</evidence>